<dbReference type="GO" id="GO:0008757">
    <property type="term" value="F:S-adenosylmethionine-dependent methyltransferase activity"/>
    <property type="evidence" value="ECO:0007669"/>
    <property type="project" value="InterPro"/>
</dbReference>
<comment type="caution">
    <text evidence="2">The sequence shown here is derived from an EMBL/GenBank/DDBJ whole genome shotgun (WGS) entry which is preliminary data.</text>
</comment>
<dbReference type="Proteomes" id="UP000196531">
    <property type="component" value="Unassembled WGS sequence"/>
</dbReference>
<accession>A0A1Y5FB47</accession>
<dbReference type="EMBL" id="MAAO01000004">
    <property type="protein sequence ID" value="OUR98826.1"/>
    <property type="molecule type" value="Genomic_DNA"/>
</dbReference>
<dbReference type="Gene3D" id="3.40.50.150">
    <property type="entry name" value="Vaccinia Virus protein VP39"/>
    <property type="match status" value="1"/>
</dbReference>
<dbReference type="SUPFAM" id="SSF53335">
    <property type="entry name" value="S-adenosyl-L-methionine-dependent methyltransferases"/>
    <property type="match status" value="1"/>
</dbReference>
<feature type="domain" description="Methyltransferase type 11" evidence="1">
    <location>
        <begin position="56"/>
        <end position="158"/>
    </location>
</feature>
<dbReference type="Pfam" id="PF08241">
    <property type="entry name" value="Methyltransf_11"/>
    <property type="match status" value="1"/>
</dbReference>
<sequence>MTTESHTTHELKTREIYQKQHERLATDDAAIARIKGIYDDETFGVDPTWYEGKEALDIGCGNVGALIAKLTELKVKKSYGIDIATDWMDSLTASLEGQNIGKEKYELSTGNHLSIPFEDNRFDMVFSNGILIHLPTLEDIKAGFKEASRVCKKDGYFFASFGPCQGLVQGAIFPAIRKYYRENKEFAAFIDNINPETIHESIDKITKDAKKFADQDFDQQWMKSLFGVDFCVFLQNYIQAPSWLSNECTPEFVEKMFEENGYKNVKRLSHFCKRTDVRKYFAPLHFDMEHPMSKVLYGEGYVQYVGQKI</sequence>
<name>A0A1Y5FB47_9BACT</name>
<reference evidence="3" key="1">
    <citation type="journal article" date="2017" name="Proc. Natl. Acad. Sci. U.S.A.">
        <title>Simulation of Deepwater Horizon oil plume reveals substrate specialization within a complex community of hydrocarbon-degraders.</title>
        <authorList>
            <person name="Hu P."/>
            <person name="Dubinsky E.A."/>
            <person name="Probst A.J."/>
            <person name="Wang J."/>
            <person name="Sieber C.M.K."/>
            <person name="Tom L.M."/>
            <person name="Gardinali P."/>
            <person name="Banfield J.F."/>
            <person name="Atlas R.M."/>
            <person name="Andersen G.L."/>
        </authorList>
    </citation>
    <scope>NUCLEOTIDE SEQUENCE [LARGE SCALE GENOMIC DNA]</scope>
</reference>
<dbReference type="InterPro" id="IPR029063">
    <property type="entry name" value="SAM-dependent_MTases_sf"/>
</dbReference>
<dbReference type="CDD" id="cd02440">
    <property type="entry name" value="AdoMet_MTases"/>
    <property type="match status" value="1"/>
</dbReference>
<gene>
    <name evidence="2" type="ORF">A9Q84_05280</name>
</gene>
<evidence type="ECO:0000313" key="3">
    <source>
        <dbReference type="Proteomes" id="UP000196531"/>
    </source>
</evidence>
<evidence type="ECO:0000259" key="1">
    <source>
        <dbReference type="Pfam" id="PF08241"/>
    </source>
</evidence>
<protein>
    <recommendedName>
        <fullName evidence="1">Methyltransferase type 11 domain-containing protein</fullName>
    </recommendedName>
</protein>
<organism evidence="2 3">
    <name type="scientific">Halobacteriovorax marinus</name>
    <dbReference type="NCBI Taxonomy" id="97084"/>
    <lineage>
        <taxon>Bacteria</taxon>
        <taxon>Pseudomonadati</taxon>
        <taxon>Bdellovibrionota</taxon>
        <taxon>Bacteriovoracia</taxon>
        <taxon>Bacteriovoracales</taxon>
        <taxon>Halobacteriovoraceae</taxon>
        <taxon>Halobacteriovorax</taxon>
    </lineage>
</organism>
<dbReference type="InterPro" id="IPR013216">
    <property type="entry name" value="Methyltransf_11"/>
</dbReference>
<dbReference type="AlphaFoldDB" id="A0A1Y5FB47"/>
<evidence type="ECO:0000313" key="2">
    <source>
        <dbReference type="EMBL" id="OUR98826.1"/>
    </source>
</evidence>
<proteinExistence type="predicted"/>